<reference evidence="2" key="1">
    <citation type="submission" date="2018-05" db="EMBL/GenBank/DDBJ databases">
        <authorList>
            <person name="Lanie J.A."/>
            <person name="Ng W.-L."/>
            <person name="Kazmierczak K.M."/>
            <person name="Andrzejewski T.M."/>
            <person name="Davidsen T.M."/>
            <person name="Wayne K.J."/>
            <person name="Tettelin H."/>
            <person name="Glass J.I."/>
            <person name="Rusch D."/>
            <person name="Podicherti R."/>
            <person name="Tsui H.-C.T."/>
            <person name="Winkler M.E."/>
        </authorList>
    </citation>
    <scope>NUCLEOTIDE SEQUENCE</scope>
</reference>
<proteinExistence type="predicted"/>
<name>A0A383AXE3_9ZZZZ</name>
<feature type="transmembrane region" description="Helical" evidence="1">
    <location>
        <begin position="41"/>
        <end position="57"/>
    </location>
</feature>
<gene>
    <name evidence="2" type="ORF">METZ01_LOCUS464709</name>
</gene>
<organism evidence="2">
    <name type="scientific">marine metagenome</name>
    <dbReference type="NCBI Taxonomy" id="408172"/>
    <lineage>
        <taxon>unclassified sequences</taxon>
        <taxon>metagenomes</taxon>
        <taxon>ecological metagenomes</taxon>
    </lineage>
</organism>
<evidence type="ECO:0000313" key="2">
    <source>
        <dbReference type="EMBL" id="SVE11855.1"/>
    </source>
</evidence>
<dbReference type="EMBL" id="UINC01195339">
    <property type="protein sequence ID" value="SVE11855.1"/>
    <property type="molecule type" value="Genomic_DNA"/>
</dbReference>
<keyword evidence="1" id="KW-0812">Transmembrane</keyword>
<keyword evidence="1" id="KW-0472">Membrane</keyword>
<dbReference type="AlphaFoldDB" id="A0A383AXE3"/>
<keyword evidence="1" id="KW-1133">Transmembrane helix</keyword>
<evidence type="ECO:0000256" key="1">
    <source>
        <dbReference type="SAM" id="Phobius"/>
    </source>
</evidence>
<protein>
    <submittedName>
        <fullName evidence="2">Uncharacterized protein</fullName>
    </submittedName>
</protein>
<sequence>MNIIILGLIAAACFYWAFHDSSKEAKELGRFWEVRTPKENLLYAVGIAIFLLFLMNFPSC</sequence>
<accession>A0A383AXE3</accession>